<sequence length="42" mass="4640">MSGTRILLLLDSLLNCGNTYAQEGLKMFDNLVMIVLSFFSLG</sequence>
<gene>
    <name evidence="2" type="ORF">M6B38_390910</name>
</gene>
<reference evidence="2" key="2">
    <citation type="submission" date="2023-04" db="EMBL/GenBank/DDBJ databases">
        <authorList>
            <person name="Bruccoleri R.E."/>
            <person name="Oakeley E.J."/>
            <person name="Faust A.-M."/>
            <person name="Dessus-Babus S."/>
            <person name="Altorfer M."/>
            <person name="Burckhardt D."/>
            <person name="Oertli M."/>
            <person name="Naumann U."/>
            <person name="Petersen F."/>
            <person name="Wong J."/>
        </authorList>
    </citation>
    <scope>NUCLEOTIDE SEQUENCE</scope>
    <source>
        <strain evidence="2">GSM-AAB239-AS_SAM_17_03QT</strain>
        <tissue evidence="2">Leaf</tissue>
    </source>
</reference>
<feature type="signal peptide" evidence="1">
    <location>
        <begin position="1"/>
        <end position="21"/>
    </location>
</feature>
<dbReference type="AlphaFoldDB" id="A0AAX6FZC5"/>
<comment type="caution">
    <text evidence="2">The sequence shown here is derived from an EMBL/GenBank/DDBJ whole genome shotgun (WGS) entry which is preliminary data.</text>
</comment>
<keyword evidence="3" id="KW-1185">Reference proteome</keyword>
<feature type="chain" id="PRO_5043702361" evidence="1">
    <location>
        <begin position="22"/>
        <end position="42"/>
    </location>
</feature>
<evidence type="ECO:0000313" key="3">
    <source>
        <dbReference type="Proteomes" id="UP001140949"/>
    </source>
</evidence>
<organism evidence="2 3">
    <name type="scientific">Iris pallida</name>
    <name type="common">Sweet iris</name>
    <dbReference type="NCBI Taxonomy" id="29817"/>
    <lineage>
        <taxon>Eukaryota</taxon>
        <taxon>Viridiplantae</taxon>
        <taxon>Streptophyta</taxon>
        <taxon>Embryophyta</taxon>
        <taxon>Tracheophyta</taxon>
        <taxon>Spermatophyta</taxon>
        <taxon>Magnoliopsida</taxon>
        <taxon>Liliopsida</taxon>
        <taxon>Asparagales</taxon>
        <taxon>Iridaceae</taxon>
        <taxon>Iridoideae</taxon>
        <taxon>Irideae</taxon>
        <taxon>Iris</taxon>
    </lineage>
</organism>
<dbReference type="Proteomes" id="UP001140949">
    <property type="component" value="Unassembled WGS sequence"/>
</dbReference>
<keyword evidence="1" id="KW-0732">Signal</keyword>
<accession>A0AAX6FZC5</accession>
<dbReference type="EMBL" id="JANAVB010024828">
    <property type="protein sequence ID" value="KAJ6821786.1"/>
    <property type="molecule type" value="Genomic_DNA"/>
</dbReference>
<name>A0AAX6FZC5_IRIPA</name>
<protein>
    <submittedName>
        <fullName evidence="2">Nuclear export mediator factor NEMF</fullName>
    </submittedName>
</protein>
<reference evidence="2" key="1">
    <citation type="journal article" date="2023" name="GigaByte">
        <title>Genome assembly of the bearded iris, Iris pallida Lam.</title>
        <authorList>
            <person name="Bruccoleri R.E."/>
            <person name="Oakeley E.J."/>
            <person name="Faust A.M.E."/>
            <person name="Altorfer M."/>
            <person name="Dessus-Babus S."/>
            <person name="Burckhardt D."/>
            <person name="Oertli M."/>
            <person name="Naumann U."/>
            <person name="Petersen F."/>
            <person name="Wong J."/>
        </authorList>
    </citation>
    <scope>NUCLEOTIDE SEQUENCE</scope>
    <source>
        <strain evidence="2">GSM-AAB239-AS_SAM_17_03QT</strain>
    </source>
</reference>
<evidence type="ECO:0000256" key="1">
    <source>
        <dbReference type="SAM" id="SignalP"/>
    </source>
</evidence>
<proteinExistence type="predicted"/>
<evidence type="ECO:0000313" key="2">
    <source>
        <dbReference type="EMBL" id="KAJ6821786.1"/>
    </source>
</evidence>